<dbReference type="Proteomes" id="UP000617555">
    <property type="component" value="Unassembled WGS sequence"/>
</dbReference>
<evidence type="ECO:0008006" key="3">
    <source>
        <dbReference type="Google" id="ProtNLM"/>
    </source>
</evidence>
<gene>
    <name evidence="1" type="ORF">GCM10011607_37840</name>
</gene>
<protein>
    <recommendedName>
        <fullName evidence="3">Helix-turn-helix domain-containing protein</fullName>
    </recommendedName>
</protein>
<proteinExistence type="predicted"/>
<organism evidence="1 2">
    <name type="scientific">Shewanella inventionis</name>
    <dbReference type="NCBI Taxonomy" id="1738770"/>
    <lineage>
        <taxon>Bacteria</taxon>
        <taxon>Pseudomonadati</taxon>
        <taxon>Pseudomonadota</taxon>
        <taxon>Gammaproteobacteria</taxon>
        <taxon>Alteromonadales</taxon>
        <taxon>Shewanellaceae</taxon>
        <taxon>Shewanella</taxon>
    </lineage>
</organism>
<name>A0ABQ1JSV9_9GAMM</name>
<sequence>MKTLTYQEILNYAKQEKKANKRIRLLAVAMFMQINNRSEVARRLNVSRRSVNDWVSSFLNQGLVRNAVVHGIHSLSARTG</sequence>
<comment type="caution">
    <text evidence="1">The sequence shown here is derived from an EMBL/GenBank/DDBJ whole genome shotgun (WGS) entry which is preliminary data.</text>
</comment>
<dbReference type="Pfam" id="PF13384">
    <property type="entry name" value="HTH_23"/>
    <property type="match status" value="1"/>
</dbReference>
<accession>A0ABQ1JSV9</accession>
<dbReference type="SUPFAM" id="SSF46689">
    <property type="entry name" value="Homeodomain-like"/>
    <property type="match status" value="1"/>
</dbReference>
<reference evidence="2" key="1">
    <citation type="journal article" date="2019" name="Int. J. Syst. Evol. Microbiol.">
        <title>The Global Catalogue of Microorganisms (GCM) 10K type strain sequencing project: providing services to taxonomists for standard genome sequencing and annotation.</title>
        <authorList>
            <consortium name="The Broad Institute Genomics Platform"/>
            <consortium name="The Broad Institute Genome Sequencing Center for Infectious Disease"/>
            <person name="Wu L."/>
            <person name="Ma J."/>
        </authorList>
    </citation>
    <scope>NUCLEOTIDE SEQUENCE [LARGE SCALE GENOMIC DNA]</scope>
    <source>
        <strain evidence="2">CGMCC 1.15339</strain>
    </source>
</reference>
<keyword evidence="2" id="KW-1185">Reference proteome</keyword>
<evidence type="ECO:0000313" key="2">
    <source>
        <dbReference type="Proteomes" id="UP000617555"/>
    </source>
</evidence>
<dbReference type="EMBL" id="BMII01000043">
    <property type="protein sequence ID" value="GGB73839.1"/>
    <property type="molecule type" value="Genomic_DNA"/>
</dbReference>
<dbReference type="InterPro" id="IPR009057">
    <property type="entry name" value="Homeodomain-like_sf"/>
</dbReference>
<evidence type="ECO:0000313" key="1">
    <source>
        <dbReference type="EMBL" id="GGB73839.1"/>
    </source>
</evidence>
<dbReference type="RefSeq" id="WP_188740858.1">
    <property type="nucleotide sequence ID" value="NZ_BMII01000043.1"/>
</dbReference>